<keyword evidence="3 7" id="KW-0812">Transmembrane</keyword>
<dbReference type="PANTHER" id="PTHR34820">
    <property type="entry name" value="INNER MEMBRANE PROTEIN YEBZ"/>
    <property type="match status" value="1"/>
</dbReference>
<feature type="transmembrane region" description="Helical" evidence="7">
    <location>
        <begin position="224"/>
        <end position="251"/>
    </location>
</feature>
<evidence type="ECO:0000256" key="6">
    <source>
        <dbReference type="SAM" id="MobiDB-lite"/>
    </source>
</evidence>
<evidence type="ECO:0000256" key="7">
    <source>
        <dbReference type="SAM" id="Phobius"/>
    </source>
</evidence>
<feature type="compositionally biased region" description="Polar residues" evidence="6">
    <location>
        <begin position="47"/>
        <end position="56"/>
    </location>
</feature>
<evidence type="ECO:0000313" key="10">
    <source>
        <dbReference type="Proteomes" id="UP001597362"/>
    </source>
</evidence>
<feature type="transmembrane region" description="Helical" evidence="7">
    <location>
        <begin position="272"/>
        <end position="291"/>
    </location>
</feature>
<dbReference type="Proteomes" id="UP001597362">
    <property type="component" value="Unassembled WGS sequence"/>
</dbReference>
<feature type="domain" description="Copper resistance protein D" evidence="8">
    <location>
        <begin position="266"/>
        <end position="389"/>
    </location>
</feature>
<evidence type="ECO:0000256" key="4">
    <source>
        <dbReference type="ARBA" id="ARBA00022989"/>
    </source>
</evidence>
<feature type="region of interest" description="Disordered" evidence="6">
    <location>
        <begin position="47"/>
        <end position="80"/>
    </location>
</feature>
<dbReference type="EMBL" id="JBHUHO010000017">
    <property type="protein sequence ID" value="MFD2115405.1"/>
    <property type="molecule type" value="Genomic_DNA"/>
</dbReference>
<accession>A0ABW4YI26</accession>
<feature type="transmembrane region" description="Helical" evidence="7">
    <location>
        <begin position="170"/>
        <end position="188"/>
    </location>
</feature>
<keyword evidence="10" id="KW-1185">Reference proteome</keyword>
<feature type="transmembrane region" description="Helical" evidence="7">
    <location>
        <begin position="131"/>
        <end position="150"/>
    </location>
</feature>
<evidence type="ECO:0000259" key="8">
    <source>
        <dbReference type="Pfam" id="PF05425"/>
    </source>
</evidence>
<protein>
    <submittedName>
        <fullName evidence="9">Copper resistance D family protein</fullName>
    </submittedName>
</protein>
<keyword evidence="5 7" id="KW-0472">Membrane</keyword>
<keyword evidence="2" id="KW-1003">Cell membrane</keyword>
<gene>
    <name evidence="9" type="ORF">ACFSJH_06610</name>
</gene>
<dbReference type="InterPro" id="IPR008457">
    <property type="entry name" value="Cu-R_CopD_dom"/>
</dbReference>
<comment type="subcellular location">
    <subcellularLocation>
        <location evidence="1">Cell membrane</location>
        <topology evidence="1">Multi-pass membrane protein</topology>
    </subcellularLocation>
</comment>
<name>A0ABW4YI26_9BACL</name>
<dbReference type="PANTHER" id="PTHR34820:SF4">
    <property type="entry name" value="INNER MEMBRANE PROTEIN YEBZ"/>
    <property type="match status" value="1"/>
</dbReference>
<sequence>MKNIAVKVMTIVLLLVILLPHSLASIEAASSSQVEWFAAVNKSEQAGKTEQSNQADSSEHSNHVGQESNEIHEGHEGHEDHGTNQGYLIAMRIFEIVAAIAIIGVLFFRYFLWRNIDEEEPFGFTLRSERIILFTVSILWAVTGTARLALLSEQLGGVSLLAIATGTMTGYVAILRPVGALIILLLAFAPKKELVWSRPLQYIFALALIVTFPLTGHANAAESGVAGLVIAHSFHIAAAALWIGGLVGLYSSASKSKYVNHINIVATRFAKWALPSVVLMILSACWLAFAQVTSYKQLLTNEYGIMLLIKVILMLLVIVIGAFHRLWFMPAIAAVVAEQQNKQPDGIASIFATDSTTKQNPQVTVQRLLAGVRAEIVIAVCLIIAAGWLATTSPPNADVYTSSEPVHWHEMGSKVHMTLRVSTGFESETQYVRLFVWLPENVGAPVEASVQIVTTEPGGSGKVIDIPLQMEQNTENKFEFPGFLKYNYITQGAYMDLNEPHEALVKIVDAEGNEFKYSKLIGGSHR</sequence>
<evidence type="ECO:0000313" key="9">
    <source>
        <dbReference type="EMBL" id="MFD2115405.1"/>
    </source>
</evidence>
<dbReference type="Pfam" id="PF05425">
    <property type="entry name" value="CopD"/>
    <property type="match status" value="1"/>
</dbReference>
<feature type="compositionally biased region" description="Basic and acidic residues" evidence="6">
    <location>
        <begin position="69"/>
        <end position="80"/>
    </location>
</feature>
<evidence type="ECO:0000256" key="1">
    <source>
        <dbReference type="ARBA" id="ARBA00004651"/>
    </source>
</evidence>
<evidence type="ECO:0000256" key="5">
    <source>
        <dbReference type="ARBA" id="ARBA00023136"/>
    </source>
</evidence>
<proteinExistence type="predicted"/>
<evidence type="ECO:0000256" key="2">
    <source>
        <dbReference type="ARBA" id="ARBA00022475"/>
    </source>
</evidence>
<keyword evidence="4 7" id="KW-1133">Transmembrane helix</keyword>
<feature type="transmembrane region" description="Helical" evidence="7">
    <location>
        <begin position="368"/>
        <end position="390"/>
    </location>
</feature>
<reference evidence="10" key="1">
    <citation type="journal article" date="2019" name="Int. J. Syst. Evol. Microbiol.">
        <title>The Global Catalogue of Microorganisms (GCM) 10K type strain sequencing project: providing services to taxonomists for standard genome sequencing and annotation.</title>
        <authorList>
            <consortium name="The Broad Institute Genomics Platform"/>
            <consortium name="The Broad Institute Genome Sequencing Center for Infectious Disease"/>
            <person name="Wu L."/>
            <person name="Ma J."/>
        </authorList>
    </citation>
    <scope>NUCLEOTIDE SEQUENCE [LARGE SCALE GENOMIC DNA]</scope>
    <source>
        <strain evidence="10">GH52</strain>
    </source>
</reference>
<feature type="transmembrane region" description="Helical" evidence="7">
    <location>
        <begin position="89"/>
        <end position="111"/>
    </location>
</feature>
<feature type="transmembrane region" description="Helical" evidence="7">
    <location>
        <begin position="303"/>
        <end position="323"/>
    </location>
</feature>
<dbReference type="InterPro" id="IPR032694">
    <property type="entry name" value="CopC/D"/>
</dbReference>
<evidence type="ECO:0000256" key="3">
    <source>
        <dbReference type="ARBA" id="ARBA00022692"/>
    </source>
</evidence>
<dbReference type="RefSeq" id="WP_377770534.1">
    <property type="nucleotide sequence ID" value="NZ_JBHUHO010000017.1"/>
</dbReference>
<organism evidence="9 10">
    <name type="scientific">Paenibacillus yanchengensis</name>
    <dbReference type="NCBI Taxonomy" id="2035833"/>
    <lineage>
        <taxon>Bacteria</taxon>
        <taxon>Bacillati</taxon>
        <taxon>Bacillota</taxon>
        <taxon>Bacilli</taxon>
        <taxon>Bacillales</taxon>
        <taxon>Paenibacillaceae</taxon>
        <taxon>Paenibacillus</taxon>
    </lineage>
</organism>
<comment type="caution">
    <text evidence="9">The sequence shown here is derived from an EMBL/GenBank/DDBJ whole genome shotgun (WGS) entry which is preliminary data.</text>
</comment>
<feature type="transmembrane region" description="Helical" evidence="7">
    <location>
        <begin position="200"/>
        <end position="218"/>
    </location>
</feature>